<accession>A0AAV3Y9G5</accession>
<evidence type="ECO:0008006" key="4">
    <source>
        <dbReference type="Google" id="ProtNLM"/>
    </source>
</evidence>
<keyword evidence="1" id="KW-1133">Transmembrane helix</keyword>
<sequence length="171" mass="19714">MLLWGLEKRNRIWLSSFARQRRRRQLVENNGRARNVAPGNIHHLSVLHGLMERNSTPPPTQTVSVSALRYARDRKIGRMIVILSGIHLTSYIPTIVLACFVEMKPEFKFLDSSQSLPFVFWTFTTVLETLNASINIIVYYQMSTLYRQTLNSFWTKCRKRSARGAPAAANM</sequence>
<dbReference type="Proteomes" id="UP000735302">
    <property type="component" value="Unassembled WGS sequence"/>
</dbReference>
<evidence type="ECO:0000313" key="2">
    <source>
        <dbReference type="EMBL" id="GFN79045.1"/>
    </source>
</evidence>
<name>A0AAV3Y9G5_9GAST</name>
<feature type="transmembrane region" description="Helical" evidence="1">
    <location>
        <begin position="118"/>
        <end position="140"/>
    </location>
</feature>
<dbReference type="AlphaFoldDB" id="A0AAV3Y9G5"/>
<gene>
    <name evidence="2" type="ORF">PoB_000555100</name>
</gene>
<feature type="transmembrane region" description="Helical" evidence="1">
    <location>
        <begin position="79"/>
        <end position="98"/>
    </location>
</feature>
<evidence type="ECO:0000313" key="3">
    <source>
        <dbReference type="Proteomes" id="UP000735302"/>
    </source>
</evidence>
<comment type="caution">
    <text evidence="2">The sequence shown here is derived from an EMBL/GenBank/DDBJ whole genome shotgun (WGS) entry which is preliminary data.</text>
</comment>
<dbReference type="SUPFAM" id="SSF81321">
    <property type="entry name" value="Family A G protein-coupled receptor-like"/>
    <property type="match status" value="1"/>
</dbReference>
<reference evidence="2 3" key="1">
    <citation type="journal article" date="2021" name="Elife">
        <title>Chloroplast acquisition without the gene transfer in kleptoplastic sea slugs, Plakobranchus ocellatus.</title>
        <authorList>
            <person name="Maeda T."/>
            <person name="Takahashi S."/>
            <person name="Yoshida T."/>
            <person name="Shimamura S."/>
            <person name="Takaki Y."/>
            <person name="Nagai Y."/>
            <person name="Toyoda A."/>
            <person name="Suzuki Y."/>
            <person name="Arimoto A."/>
            <person name="Ishii H."/>
            <person name="Satoh N."/>
            <person name="Nishiyama T."/>
            <person name="Hasebe M."/>
            <person name="Maruyama T."/>
            <person name="Minagawa J."/>
            <person name="Obokata J."/>
            <person name="Shigenobu S."/>
        </authorList>
    </citation>
    <scope>NUCLEOTIDE SEQUENCE [LARGE SCALE GENOMIC DNA]</scope>
</reference>
<keyword evidence="1" id="KW-0472">Membrane</keyword>
<dbReference type="EMBL" id="BLXT01000641">
    <property type="protein sequence ID" value="GFN79045.1"/>
    <property type="molecule type" value="Genomic_DNA"/>
</dbReference>
<organism evidence="2 3">
    <name type="scientific">Plakobranchus ocellatus</name>
    <dbReference type="NCBI Taxonomy" id="259542"/>
    <lineage>
        <taxon>Eukaryota</taxon>
        <taxon>Metazoa</taxon>
        <taxon>Spiralia</taxon>
        <taxon>Lophotrochozoa</taxon>
        <taxon>Mollusca</taxon>
        <taxon>Gastropoda</taxon>
        <taxon>Heterobranchia</taxon>
        <taxon>Euthyneura</taxon>
        <taxon>Panpulmonata</taxon>
        <taxon>Sacoglossa</taxon>
        <taxon>Placobranchoidea</taxon>
        <taxon>Plakobranchidae</taxon>
        <taxon>Plakobranchus</taxon>
    </lineage>
</organism>
<keyword evidence="1" id="KW-0812">Transmembrane</keyword>
<evidence type="ECO:0000256" key="1">
    <source>
        <dbReference type="SAM" id="Phobius"/>
    </source>
</evidence>
<protein>
    <recommendedName>
        <fullName evidence="4">G-protein coupled receptors family 1 profile domain-containing protein</fullName>
    </recommendedName>
</protein>
<proteinExistence type="predicted"/>
<dbReference type="Gene3D" id="1.20.1070.10">
    <property type="entry name" value="Rhodopsin 7-helix transmembrane proteins"/>
    <property type="match status" value="1"/>
</dbReference>
<keyword evidence="3" id="KW-1185">Reference proteome</keyword>